<proteinExistence type="predicted"/>
<name>A0A511X595_9PROT</name>
<sequence>MVVSLDIKFDARQVMKDLRALSEKEVPNATAAALNRLAKGASLQVRDRMEEVFDRPTPFTLKGFYAKPARANDLEAWVATRDYAPKGSPAIRYLGPQIRGGRRDMKGIERALSPLSGGQFILPGKDAPLDQYGNISRGVLVQIMSRLSVMRDSTANISSKTAARLAKAGKNVKGQKSEYFIGRERGNGRPTGVYKLVGPGKVAQILKFVAKPPTYKAVLPVEQIVQDTIARRAGRIAQEEIIKAFQKRGLR</sequence>
<dbReference type="OrthoDB" id="6871774at2"/>
<gene>
    <name evidence="1" type="ORF">ANI02nite_00030</name>
</gene>
<evidence type="ECO:0000313" key="1">
    <source>
        <dbReference type="EMBL" id="GEN58119.1"/>
    </source>
</evidence>
<keyword evidence="2" id="KW-1185">Reference proteome</keyword>
<dbReference type="Proteomes" id="UP000321635">
    <property type="component" value="Unassembled WGS sequence"/>
</dbReference>
<reference evidence="1 2" key="1">
    <citation type="submission" date="2019-07" db="EMBL/GenBank/DDBJ databases">
        <title>Whole genome shotgun sequence of Acetobacter nitrogenifigens NBRC 105050.</title>
        <authorList>
            <person name="Hosoyama A."/>
            <person name="Uohara A."/>
            <person name="Ohji S."/>
            <person name="Ichikawa N."/>
        </authorList>
    </citation>
    <scope>NUCLEOTIDE SEQUENCE [LARGE SCALE GENOMIC DNA]</scope>
    <source>
        <strain evidence="1 2">NBRC 105050</strain>
    </source>
</reference>
<dbReference type="AlphaFoldDB" id="A0A511X595"/>
<evidence type="ECO:0000313" key="2">
    <source>
        <dbReference type="Proteomes" id="UP000321635"/>
    </source>
</evidence>
<dbReference type="STRING" id="1120919.GCA_000429165_00005"/>
<protein>
    <submittedName>
        <fullName evidence="1">Uncharacterized protein</fullName>
    </submittedName>
</protein>
<organism evidence="1 2">
    <name type="scientific">Acetobacter nitrogenifigens DSM 23921 = NBRC 105050</name>
    <dbReference type="NCBI Taxonomy" id="1120919"/>
    <lineage>
        <taxon>Bacteria</taxon>
        <taxon>Pseudomonadati</taxon>
        <taxon>Pseudomonadota</taxon>
        <taxon>Alphaproteobacteria</taxon>
        <taxon>Acetobacterales</taxon>
        <taxon>Acetobacteraceae</taxon>
        <taxon>Acetobacter</taxon>
    </lineage>
</organism>
<comment type="caution">
    <text evidence="1">The sequence shown here is derived from an EMBL/GenBank/DDBJ whole genome shotgun (WGS) entry which is preliminary data.</text>
</comment>
<accession>A0A511X595</accession>
<dbReference type="EMBL" id="BJYF01000001">
    <property type="protein sequence ID" value="GEN58119.1"/>
    <property type="molecule type" value="Genomic_DNA"/>
</dbReference>